<keyword evidence="3" id="KW-0614">Plasmid</keyword>
<dbReference type="PANTHER" id="PTHR43767">
    <property type="entry name" value="LONG-CHAIN-FATTY-ACID--COA LIGASE"/>
    <property type="match status" value="1"/>
</dbReference>
<protein>
    <submittedName>
        <fullName evidence="3">AMP-binding protein</fullName>
    </submittedName>
</protein>
<dbReference type="InterPro" id="IPR020845">
    <property type="entry name" value="AMP-binding_CS"/>
</dbReference>
<evidence type="ECO:0000259" key="1">
    <source>
        <dbReference type="Pfam" id="PF00501"/>
    </source>
</evidence>
<dbReference type="InterPro" id="IPR000873">
    <property type="entry name" value="AMP-dep_synth/lig_dom"/>
</dbReference>
<feature type="domain" description="AMP-binding enzyme C-terminal" evidence="2">
    <location>
        <begin position="432"/>
        <end position="510"/>
    </location>
</feature>
<name>A0AAX3LTX7_9RHOB</name>
<geneLocation type="plasmid" evidence="3 4">
    <name>unnamed2</name>
</geneLocation>
<dbReference type="InterPro" id="IPR045851">
    <property type="entry name" value="AMP-bd_C_sf"/>
</dbReference>
<organism evidence="3 4">
    <name type="scientific">Sulfitobacter faviae</name>
    <dbReference type="NCBI Taxonomy" id="1775881"/>
    <lineage>
        <taxon>Bacteria</taxon>
        <taxon>Pseudomonadati</taxon>
        <taxon>Pseudomonadota</taxon>
        <taxon>Alphaproteobacteria</taxon>
        <taxon>Rhodobacterales</taxon>
        <taxon>Roseobacteraceae</taxon>
        <taxon>Sulfitobacter</taxon>
    </lineage>
</organism>
<dbReference type="InterPro" id="IPR050237">
    <property type="entry name" value="ATP-dep_AMP-bd_enzyme"/>
</dbReference>
<reference evidence="3" key="1">
    <citation type="submission" date="2023-01" db="EMBL/GenBank/DDBJ databases">
        <title>Comparative genomic analysis of cold water coral derived Sulfitobacter faviae: insights into their metabolism and habitat adaptation.</title>
        <authorList>
            <person name="Guo Y."/>
            <person name="Lin S."/>
            <person name="Huang Z."/>
            <person name="Tang K."/>
            <person name="Wang X."/>
        </authorList>
    </citation>
    <scope>NUCLEOTIDE SEQUENCE</scope>
    <source>
        <strain evidence="3">SCSIO W_1865</strain>
        <plasmid evidence="3">unnamed2</plasmid>
    </source>
</reference>
<dbReference type="GO" id="GO:0016878">
    <property type="term" value="F:acid-thiol ligase activity"/>
    <property type="evidence" value="ECO:0007669"/>
    <property type="project" value="UniProtKB-ARBA"/>
</dbReference>
<dbReference type="AlphaFoldDB" id="A0AAX3LTX7"/>
<dbReference type="Pfam" id="PF00501">
    <property type="entry name" value="AMP-binding"/>
    <property type="match status" value="1"/>
</dbReference>
<gene>
    <name evidence="3" type="ORF">PL336_17355</name>
</gene>
<dbReference type="EMBL" id="CP116425">
    <property type="protein sequence ID" value="WCE72239.1"/>
    <property type="molecule type" value="Genomic_DNA"/>
</dbReference>
<dbReference type="InterPro" id="IPR025110">
    <property type="entry name" value="AMP-bd_C"/>
</dbReference>
<dbReference type="Pfam" id="PF13193">
    <property type="entry name" value="AMP-binding_C"/>
    <property type="match status" value="1"/>
</dbReference>
<dbReference type="PROSITE" id="PS00455">
    <property type="entry name" value="AMP_BINDING"/>
    <property type="match status" value="1"/>
</dbReference>
<sequence length="541" mass="58095">MIGAETETVFAAFDDTAARHPERGFLNVLPETADIYGIAAGEVSYAEAAREVAALRKRISAAGYLPGQRVMLLMENRPAFFLWWLALNGLGLSVVPVNPDLRAAELSYMIDHAEPVLAVAIPARGEDLRAAARRAGRDMPVIAPEEPLPAPATLETIAARHGGAEEAEAALLYTSGTTGQPKGCILTNTYFLDAGRWYADTGGLCALSQDGERMITPLPIFHMNAMAYSFMAMIAVGGCLTALDRFHPRSWWSSVRASGATCLHYLGVMPSMLMGAEASEADRDHAVRFGFGAGVDPKLHAAFEARFGFPLVEAWAMTETGAGAVICANREPRRVGESCLGAPEGGLEVRLRDDAGQEADQGELLVRRAGAEPRRGFFAGYFKNAEATDEAWAGGWFHTGDIVRRAPDGAMYFVDRKKNVIRRSGENIAAVEVESTLMRHPAVASAAVTAVPDAVRGDEVFACIVPQDAGADPAVLAREITEWCLTQLAYYKAPGFIAFVEALPLTATQKLQRGVLKTLAADLLDDPATQDLRGMKKRTAA</sequence>
<evidence type="ECO:0000313" key="4">
    <source>
        <dbReference type="Proteomes" id="UP001210770"/>
    </source>
</evidence>
<dbReference type="Gene3D" id="3.40.50.12780">
    <property type="entry name" value="N-terminal domain of ligase-like"/>
    <property type="match status" value="1"/>
</dbReference>
<dbReference type="RefSeq" id="WP_271690269.1">
    <property type="nucleotide sequence ID" value="NZ_CP116425.1"/>
</dbReference>
<dbReference type="InterPro" id="IPR042099">
    <property type="entry name" value="ANL_N_sf"/>
</dbReference>
<accession>A0AAX3LTX7</accession>
<evidence type="ECO:0000313" key="3">
    <source>
        <dbReference type="EMBL" id="WCE72239.1"/>
    </source>
</evidence>
<feature type="domain" description="AMP-dependent synthetase/ligase" evidence="1">
    <location>
        <begin position="14"/>
        <end position="370"/>
    </location>
</feature>
<dbReference type="PANTHER" id="PTHR43767:SF1">
    <property type="entry name" value="NONRIBOSOMAL PEPTIDE SYNTHASE PES1 (EUROFUNG)-RELATED"/>
    <property type="match status" value="1"/>
</dbReference>
<evidence type="ECO:0000259" key="2">
    <source>
        <dbReference type="Pfam" id="PF13193"/>
    </source>
</evidence>
<dbReference type="SUPFAM" id="SSF56801">
    <property type="entry name" value="Acetyl-CoA synthetase-like"/>
    <property type="match status" value="1"/>
</dbReference>
<dbReference type="Proteomes" id="UP001210770">
    <property type="component" value="Plasmid unnamed2"/>
</dbReference>
<dbReference type="Gene3D" id="3.30.300.30">
    <property type="match status" value="1"/>
</dbReference>
<proteinExistence type="predicted"/>